<evidence type="ECO:0000313" key="1">
    <source>
        <dbReference type="EMBL" id="KAK6789654.1"/>
    </source>
</evidence>
<proteinExistence type="predicted"/>
<organism evidence="1 2">
    <name type="scientific">Solanum bulbocastanum</name>
    <name type="common">Wild potato</name>
    <dbReference type="NCBI Taxonomy" id="147425"/>
    <lineage>
        <taxon>Eukaryota</taxon>
        <taxon>Viridiplantae</taxon>
        <taxon>Streptophyta</taxon>
        <taxon>Embryophyta</taxon>
        <taxon>Tracheophyta</taxon>
        <taxon>Spermatophyta</taxon>
        <taxon>Magnoliopsida</taxon>
        <taxon>eudicotyledons</taxon>
        <taxon>Gunneridae</taxon>
        <taxon>Pentapetalae</taxon>
        <taxon>asterids</taxon>
        <taxon>lamiids</taxon>
        <taxon>Solanales</taxon>
        <taxon>Solanaceae</taxon>
        <taxon>Solanoideae</taxon>
        <taxon>Solaneae</taxon>
        <taxon>Solanum</taxon>
    </lineage>
</organism>
<reference evidence="1 2" key="1">
    <citation type="submission" date="2024-02" db="EMBL/GenBank/DDBJ databases">
        <title>de novo genome assembly of Solanum bulbocastanum strain 11H21.</title>
        <authorList>
            <person name="Hosaka A.J."/>
        </authorList>
    </citation>
    <scope>NUCLEOTIDE SEQUENCE [LARGE SCALE GENOMIC DNA]</scope>
    <source>
        <tissue evidence="1">Young leaves</tissue>
    </source>
</reference>
<evidence type="ECO:0000313" key="2">
    <source>
        <dbReference type="Proteomes" id="UP001371456"/>
    </source>
</evidence>
<accession>A0AAN8YE07</accession>
<dbReference type="AlphaFoldDB" id="A0AAN8YE07"/>
<name>A0AAN8YE07_SOLBU</name>
<dbReference type="EMBL" id="JBANQN010000005">
    <property type="protein sequence ID" value="KAK6789654.1"/>
    <property type="molecule type" value="Genomic_DNA"/>
</dbReference>
<gene>
    <name evidence="1" type="ORF">RDI58_013454</name>
</gene>
<sequence>MTRKGYVGPLEILMKEKEKKFLRKD</sequence>
<protein>
    <submittedName>
        <fullName evidence="1">Uncharacterized protein</fullName>
    </submittedName>
</protein>
<comment type="caution">
    <text evidence="1">The sequence shown here is derived from an EMBL/GenBank/DDBJ whole genome shotgun (WGS) entry which is preliminary data.</text>
</comment>
<keyword evidence="2" id="KW-1185">Reference proteome</keyword>
<dbReference type="Proteomes" id="UP001371456">
    <property type="component" value="Unassembled WGS sequence"/>
</dbReference>